<dbReference type="EMBL" id="MU863750">
    <property type="protein sequence ID" value="KAK4096001.1"/>
    <property type="molecule type" value="Genomic_DNA"/>
</dbReference>
<dbReference type="GO" id="GO:0051118">
    <property type="term" value="F:glucan endo-1,3-alpha-glucosidase activity"/>
    <property type="evidence" value="ECO:0007669"/>
    <property type="project" value="InterPro"/>
</dbReference>
<protein>
    <submittedName>
        <fullName evidence="3">Carbohydrate-binding module family 24 protein</fullName>
    </submittedName>
</protein>
<dbReference type="CDD" id="cd11577">
    <property type="entry name" value="GH71"/>
    <property type="match status" value="1"/>
</dbReference>
<evidence type="ECO:0000313" key="3">
    <source>
        <dbReference type="EMBL" id="KAK4096001.1"/>
    </source>
</evidence>
<evidence type="ECO:0000256" key="1">
    <source>
        <dbReference type="SAM" id="MobiDB-lite"/>
    </source>
</evidence>
<feature type="region of interest" description="Disordered" evidence="1">
    <location>
        <begin position="764"/>
        <end position="795"/>
    </location>
</feature>
<dbReference type="Proteomes" id="UP001305647">
    <property type="component" value="Unassembled WGS sequence"/>
</dbReference>
<sequence>MGWSFLLAVLLRLLPQVQAKAVFAHFMNAASWTSAQWEDDISIAQAAHIDAYAMNIRMGDPKAVQALDAAFVAAQSTGFRLFLSFDYAGGGPWPLDTVLSFISQYGPNPQYYRYDGKPFVSTFEGPESAADWATIKAQTGCFFMPDWSSKGAKAALRLAPGVPDGLFSWAGWPWGNTDMNTYVDASYLQFLNDTSPDLEYMMPVSPWFFTNLPGYNKNWLWRGDDLWYDRWQQVWFVQPEFVQILTWNDYGESHYIGPLYDEGMDAFTIGRAPFNFATNMPHDGWRATLPFVIDTYKHGKATVTKEVLSVWYRLTPRAACPNDGGTTGNTASQLQVEFDPREIAQDKIFYSAVLASSQSVTVTVGGANLGATWTDVPDGGIGIYHGSVEFGAHTGPVVVTVGSMVMSGEPIGTSCDHVAGQNGVTNWNAWVGEASGATVDASPALNLTERVCIEGTGVGNYAGLCGFACRLGYCPIGACTCIRMGEQVPLPTEENTPGWGTIGYPAQGLDATYSGLCAFNCFYGYCPAGACGTTRYPLGVITVSPFLPSACTSGSGEGNLAGLCSYACSYGFCPMHSVMRVTSQGALNQPPPANGGSGSAGSGVDADLYDGLCDFTCSRGYCPAGACIPAGTGSTGSFIVYIDPSVWEGSDPPTIPCYPPCILVLPPWPLPEPTTISLPALTTEIASVHPLGTTVTTYPEGYVSTFTVYNTIVVTTTIELPPLVTDRIEWWNVEIASTDVTDTTGSITLTSSFLPPPIIISNSDDPSRTRTIHPPPWPTKPPASVTTPPGGPPPVISWTSSKPHSPCTANCGRRCTGLFCNPSCFICPDPNVDCKQDVNMAARKAKLP</sequence>
<keyword evidence="4" id="KW-1185">Reference proteome</keyword>
<proteinExistence type="predicted"/>
<gene>
    <name evidence="3" type="ORF">N658DRAFT_437021</name>
</gene>
<keyword evidence="2" id="KW-0732">Signal</keyword>
<evidence type="ECO:0000256" key="2">
    <source>
        <dbReference type="SAM" id="SignalP"/>
    </source>
</evidence>
<dbReference type="Gene3D" id="3.20.20.80">
    <property type="entry name" value="Glycosidases"/>
    <property type="match status" value="1"/>
</dbReference>
<reference evidence="3" key="2">
    <citation type="submission" date="2023-05" db="EMBL/GenBank/DDBJ databases">
        <authorList>
            <consortium name="Lawrence Berkeley National Laboratory"/>
            <person name="Steindorff A."/>
            <person name="Hensen N."/>
            <person name="Bonometti L."/>
            <person name="Westerberg I."/>
            <person name="Brannstrom I.O."/>
            <person name="Guillou S."/>
            <person name="Cros-Aarteil S."/>
            <person name="Calhoun S."/>
            <person name="Haridas S."/>
            <person name="Kuo A."/>
            <person name="Mondo S."/>
            <person name="Pangilinan J."/>
            <person name="Riley R."/>
            <person name="Labutti K."/>
            <person name="Andreopoulos B."/>
            <person name="Lipzen A."/>
            <person name="Chen C."/>
            <person name="Yanf M."/>
            <person name="Daum C."/>
            <person name="Ng V."/>
            <person name="Clum A."/>
            <person name="Ohm R."/>
            <person name="Martin F."/>
            <person name="Silar P."/>
            <person name="Natvig D."/>
            <person name="Lalanne C."/>
            <person name="Gautier V."/>
            <person name="Ament-Velasquez S.L."/>
            <person name="Kruys A."/>
            <person name="Hutchinson M.I."/>
            <person name="Powell A.J."/>
            <person name="Barry K."/>
            <person name="Miller A.N."/>
            <person name="Grigoriev I.V."/>
            <person name="Debuchy R."/>
            <person name="Gladieux P."/>
            <person name="Thoren M.H."/>
            <person name="Johannesson H."/>
        </authorList>
    </citation>
    <scope>NUCLEOTIDE SEQUENCE</scope>
    <source>
        <strain evidence="3">CBS 757.83</strain>
    </source>
</reference>
<comment type="caution">
    <text evidence="3">The sequence shown here is derived from an EMBL/GenBank/DDBJ whole genome shotgun (WGS) entry which is preliminary data.</text>
</comment>
<dbReference type="AlphaFoldDB" id="A0AAN6PV98"/>
<evidence type="ECO:0000313" key="4">
    <source>
        <dbReference type="Proteomes" id="UP001305647"/>
    </source>
</evidence>
<name>A0AAN6PV98_9PEZI</name>
<accession>A0AAN6PV98</accession>
<organism evidence="3 4">
    <name type="scientific">Parathielavia hyrcaniae</name>
    <dbReference type="NCBI Taxonomy" id="113614"/>
    <lineage>
        <taxon>Eukaryota</taxon>
        <taxon>Fungi</taxon>
        <taxon>Dikarya</taxon>
        <taxon>Ascomycota</taxon>
        <taxon>Pezizomycotina</taxon>
        <taxon>Sordariomycetes</taxon>
        <taxon>Sordariomycetidae</taxon>
        <taxon>Sordariales</taxon>
        <taxon>Chaetomiaceae</taxon>
        <taxon>Parathielavia</taxon>
    </lineage>
</organism>
<feature type="chain" id="PRO_5042993803" evidence="2">
    <location>
        <begin position="20"/>
        <end position="848"/>
    </location>
</feature>
<reference evidence="3" key="1">
    <citation type="journal article" date="2023" name="Mol. Phylogenet. Evol.">
        <title>Genome-scale phylogeny and comparative genomics of the fungal order Sordariales.</title>
        <authorList>
            <person name="Hensen N."/>
            <person name="Bonometti L."/>
            <person name="Westerberg I."/>
            <person name="Brannstrom I.O."/>
            <person name="Guillou S."/>
            <person name="Cros-Aarteil S."/>
            <person name="Calhoun S."/>
            <person name="Haridas S."/>
            <person name="Kuo A."/>
            <person name="Mondo S."/>
            <person name="Pangilinan J."/>
            <person name="Riley R."/>
            <person name="LaButti K."/>
            <person name="Andreopoulos B."/>
            <person name="Lipzen A."/>
            <person name="Chen C."/>
            <person name="Yan M."/>
            <person name="Daum C."/>
            <person name="Ng V."/>
            <person name="Clum A."/>
            <person name="Steindorff A."/>
            <person name="Ohm R.A."/>
            <person name="Martin F."/>
            <person name="Silar P."/>
            <person name="Natvig D.O."/>
            <person name="Lalanne C."/>
            <person name="Gautier V."/>
            <person name="Ament-Velasquez S.L."/>
            <person name="Kruys A."/>
            <person name="Hutchinson M.I."/>
            <person name="Powell A.J."/>
            <person name="Barry K."/>
            <person name="Miller A.N."/>
            <person name="Grigoriev I.V."/>
            <person name="Debuchy R."/>
            <person name="Gladieux P."/>
            <person name="Hiltunen Thoren M."/>
            <person name="Johannesson H."/>
        </authorList>
    </citation>
    <scope>NUCLEOTIDE SEQUENCE</scope>
    <source>
        <strain evidence="3">CBS 757.83</strain>
    </source>
</reference>
<feature type="signal peptide" evidence="2">
    <location>
        <begin position="1"/>
        <end position="19"/>
    </location>
</feature>
<dbReference type="Pfam" id="PF03659">
    <property type="entry name" value="Glyco_hydro_71"/>
    <property type="match status" value="1"/>
</dbReference>
<dbReference type="InterPro" id="IPR005197">
    <property type="entry name" value="Glyco_hydro_71"/>
</dbReference>